<keyword evidence="3" id="KW-1185">Reference proteome</keyword>
<evidence type="ECO:0000256" key="1">
    <source>
        <dbReference type="SAM" id="MobiDB-lite"/>
    </source>
</evidence>
<protein>
    <submittedName>
        <fullName evidence="2">Uncharacterized protein</fullName>
    </submittedName>
</protein>
<feature type="compositionally biased region" description="Polar residues" evidence="1">
    <location>
        <begin position="81"/>
        <end position="91"/>
    </location>
</feature>
<dbReference type="AlphaFoldDB" id="A0A8J5D1J1"/>
<evidence type="ECO:0000313" key="3">
    <source>
        <dbReference type="Proteomes" id="UP000770661"/>
    </source>
</evidence>
<reference evidence="2" key="1">
    <citation type="submission" date="2020-07" db="EMBL/GenBank/DDBJ databases">
        <title>The High-quality genome of the commercially important snow crab, Chionoecetes opilio.</title>
        <authorList>
            <person name="Jeong J.-H."/>
            <person name="Ryu S."/>
        </authorList>
    </citation>
    <scope>NUCLEOTIDE SEQUENCE</scope>
    <source>
        <strain evidence="2">MADBK_172401_WGS</strain>
        <tissue evidence="2">Digestive gland</tissue>
    </source>
</reference>
<dbReference type="EMBL" id="JACEEZ010004786">
    <property type="protein sequence ID" value="KAG0726152.1"/>
    <property type="molecule type" value="Genomic_DNA"/>
</dbReference>
<evidence type="ECO:0000313" key="2">
    <source>
        <dbReference type="EMBL" id="KAG0726152.1"/>
    </source>
</evidence>
<proteinExistence type="predicted"/>
<feature type="region of interest" description="Disordered" evidence="1">
    <location>
        <begin position="1"/>
        <end position="116"/>
    </location>
</feature>
<comment type="caution">
    <text evidence="2">The sequence shown here is derived from an EMBL/GenBank/DDBJ whole genome shotgun (WGS) entry which is preliminary data.</text>
</comment>
<name>A0A8J5D1J1_CHIOP</name>
<feature type="compositionally biased region" description="Low complexity" evidence="1">
    <location>
        <begin position="51"/>
        <end position="60"/>
    </location>
</feature>
<sequence>MDQPAGNKMILQEGPKAEAGIKPSPMAVGGSRKLSSIPNKQLSQKEKSSGKVKSSKSNGSHVLNSASKGGTSKRGGKTSSPSQDVLNLSSSDNEEHSTHKKRRITVIEDSDDEMNA</sequence>
<feature type="compositionally biased region" description="Polar residues" evidence="1">
    <location>
        <begin position="33"/>
        <end position="42"/>
    </location>
</feature>
<gene>
    <name evidence="2" type="ORF">GWK47_037168</name>
</gene>
<accession>A0A8J5D1J1</accession>
<dbReference type="Proteomes" id="UP000770661">
    <property type="component" value="Unassembled WGS sequence"/>
</dbReference>
<organism evidence="2 3">
    <name type="scientific">Chionoecetes opilio</name>
    <name type="common">Atlantic snow crab</name>
    <name type="synonym">Cancer opilio</name>
    <dbReference type="NCBI Taxonomy" id="41210"/>
    <lineage>
        <taxon>Eukaryota</taxon>
        <taxon>Metazoa</taxon>
        <taxon>Ecdysozoa</taxon>
        <taxon>Arthropoda</taxon>
        <taxon>Crustacea</taxon>
        <taxon>Multicrustacea</taxon>
        <taxon>Malacostraca</taxon>
        <taxon>Eumalacostraca</taxon>
        <taxon>Eucarida</taxon>
        <taxon>Decapoda</taxon>
        <taxon>Pleocyemata</taxon>
        <taxon>Brachyura</taxon>
        <taxon>Eubrachyura</taxon>
        <taxon>Majoidea</taxon>
        <taxon>Majidae</taxon>
        <taxon>Chionoecetes</taxon>
    </lineage>
</organism>